<proteinExistence type="predicted"/>
<feature type="region of interest" description="Disordered" evidence="1">
    <location>
        <begin position="103"/>
        <end position="137"/>
    </location>
</feature>
<evidence type="ECO:0000256" key="1">
    <source>
        <dbReference type="SAM" id="MobiDB-lite"/>
    </source>
</evidence>
<feature type="compositionally biased region" description="Low complexity" evidence="1">
    <location>
        <begin position="11"/>
        <end position="21"/>
    </location>
</feature>
<sequence length="367" mass="40251">MPPSKSRRCPLTELPPQLEGGPPAPPLSFDILLEIVARSDAVTLVRCAASCKPLRRDILNPGFIRRVCHEPGGVVPPCVLGFLDLGNNDEVVPRPPLACFSLAHPASPRRRPSPRSTSRLSWPSTAPPTSSAATTSRRTSMCVYDPLTGNLTHLLSAPDIDRHSGRVPYTYVLLTAADGICLSFLLLAAEFNTWLTGSIKGSMLQDRCSEVVLGGGLIHWLMYENENRPKSYHILTYDVRTAAAGSIELPTDGLPDHTARSRYPFGCCRPPAAAAGRGTPSSTRRGLYGLWRRICWQHAAAYRSSWTRRGIVLLQSFANIFYLVATGEEALIALDVVTEEMRRVNRKGNGLAYELDLESRLSAMKTF</sequence>
<dbReference type="Gramene" id="PVH31482">
    <property type="protein sequence ID" value="PVH31482"/>
    <property type="gene ID" value="PAHAL_9G156300"/>
</dbReference>
<dbReference type="SUPFAM" id="SSF81383">
    <property type="entry name" value="F-box domain"/>
    <property type="match status" value="1"/>
</dbReference>
<dbReference type="AlphaFoldDB" id="A0A2T8I1G0"/>
<name>A0A2T8I1G0_9POAL</name>
<evidence type="ECO:0000313" key="2">
    <source>
        <dbReference type="EMBL" id="PVH31482.1"/>
    </source>
</evidence>
<reference evidence="2" key="1">
    <citation type="submission" date="2018-04" db="EMBL/GenBank/DDBJ databases">
        <title>WGS assembly of Panicum hallii.</title>
        <authorList>
            <person name="Lovell J."/>
            <person name="Jenkins J."/>
            <person name="Lowry D."/>
            <person name="Mamidi S."/>
            <person name="Sreedasyam A."/>
            <person name="Weng X."/>
            <person name="Barry K."/>
            <person name="Bonette J."/>
            <person name="Campitelli B."/>
            <person name="Daum C."/>
            <person name="Gordon S."/>
            <person name="Gould B."/>
            <person name="Lipzen A."/>
            <person name="Macqueen A."/>
            <person name="Palacio-Mejia J."/>
            <person name="Plott C."/>
            <person name="Shakirov E."/>
            <person name="Shu S."/>
            <person name="Yoshinaga Y."/>
            <person name="Zane M."/>
            <person name="Rokhsar D."/>
            <person name="Grimwood J."/>
            <person name="Schmutz J."/>
            <person name="Juenger T."/>
        </authorList>
    </citation>
    <scope>NUCLEOTIDE SEQUENCE [LARGE SCALE GENOMIC DNA]</scope>
    <source>
        <strain evidence="2">FIL2</strain>
    </source>
</reference>
<gene>
    <name evidence="2" type="ORF">PAHAL_9G156300</name>
</gene>
<feature type="region of interest" description="Disordered" evidence="1">
    <location>
        <begin position="1"/>
        <end position="22"/>
    </location>
</feature>
<dbReference type="PANTHER" id="PTHR35828">
    <property type="entry name" value="OS08G0203800 PROTEIN-RELATED"/>
    <property type="match status" value="1"/>
</dbReference>
<evidence type="ECO:0008006" key="3">
    <source>
        <dbReference type="Google" id="ProtNLM"/>
    </source>
</evidence>
<dbReference type="EMBL" id="CM008054">
    <property type="protein sequence ID" value="PVH31482.1"/>
    <property type="molecule type" value="Genomic_DNA"/>
</dbReference>
<dbReference type="Proteomes" id="UP000243499">
    <property type="component" value="Chromosome 9"/>
</dbReference>
<dbReference type="InterPro" id="IPR036047">
    <property type="entry name" value="F-box-like_dom_sf"/>
</dbReference>
<organism evidence="2">
    <name type="scientific">Panicum hallii</name>
    <dbReference type="NCBI Taxonomy" id="206008"/>
    <lineage>
        <taxon>Eukaryota</taxon>
        <taxon>Viridiplantae</taxon>
        <taxon>Streptophyta</taxon>
        <taxon>Embryophyta</taxon>
        <taxon>Tracheophyta</taxon>
        <taxon>Spermatophyta</taxon>
        <taxon>Magnoliopsida</taxon>
        <taxon>Liliopsida</taxon>
        <taxon>Poales</taxon>
        <taxon>Poaceae</taxon>
        <taxon>PACMAD clade</taxon>
        <taxon>Panicoideae</taxon>
        <taxon>Panicodae</taxon>
        <taxon>Paniceae</taxon>
        <taxon>Panicinae</taxon>
        <taxon>Panicum</taxon>
        <taxon>Panicum sect. Panicum</taxon>
    </lineage>
</organism>
<dbReference type="PANTHER" id="PTHR35828:SF22">
    <property type="entry name" value="OS10G0103633 PROTEIN"/>
    <property type="match status" value="1"/>
</dbReference>
<protein>
    <recommendedName>
        <fullName evidence="3">F-box domain-containing protein</fullName>
    </recommendedName>
</protein>
<accession>A0A2T8I1G0</accession>
<feature type="compositionally biased region" description="Low complexity" evidence="1">
    <location>
        <begin position="114"/>
        <end position="137"/>
    </location>
</feature>